<dbReference type="RefSeq" id="WP_056943002.1">
    <property type="nucleotide sequence ID" value="NZ_AZCX01000011.1"/>
</dbReference>
<feature type="domain" description="UspA" evidence="2">
    <location>
        <begin position="1"/>
        <end position="142"/>
    </location>
</feature>
<dbReference type="PATRIC" id="fig|1302272.5.peg.607"/>
<organism evidence="3 4">
    <name type="scientific">Secundilactobacillus kimchicus JCM 15530</name>
    <dbReference type="NCBI Taxonomy" id="1302272"/>
    <lineage>
        <taxon>Bacteria</taxon>
        <taxon>Bacillati</taxon>
        <taxon>Bacillota</taxon>
        <taxon>Bacilli</taxon>
        <taxon>Lactobacillales</taxon>
        <taxon>Lactobacillaceae</taxon>
        <taxon>Secundilactobacillus</taxon>
    </lineage>
</organism>
<reference evidence="3 4" key="1">
    <citation type="journal article" date="2015" name="Genome Announc.">
        <title>Expanding the biotechnology potential of lactobacilli through comparative genomics of 213 strains and associated genera.</title>
        <authorList>
            <person name="Sun Z."/>
            <person name="Harris H.M."/>
            <person name="McCann A."/>
            <person name="Guo C."/>
            <person name="Argimon S."/>
            <person name="Zhang W."/>
            <person name="Yang X."/>
            <person name="Jeffery I.B."/>
            <person name="Cooney J.C."/>
            <person name="Kagawa T.F."/>
            <person name="Liu W."/>
            <person name="Song Y."/>
            <person name="Salvetti E."/>
            <person name="Wrobel A."/>
            <person name="Rasinkangas P."/>
            <person name="Parkhill J."/>
            <person name="Rea M.C."/>
            <person name="O'Sullivan O."/>
            <person name="Ritari J."/>
            <person name="Douillard F.P."/>
            <person name="Paul Ross R."/>
            <person name="Yang R."/>
            <person name="Briner A.E."/>
            <person name="Felis G.E."/>
            <person name="de Vos W.M."/>
            <person name="Barrangou R."/>
            <person name="Klaenhammer T.R."/>
            <person name="Caufield P.W."/>
            <person name="Cui Y."/>
            <person name="Zhang H."/>
            <person name="O'Toole P.W."/>
        </authorList>
    </citation>
    <scope>NUCLEOTIDE SEQUENCE [LARGE SCALE GENOMIC DNA]</scope>
    <source>
        <strain evidence="3 4">JCM 15530</strain>
    </source>
</reference>
<keyword evidence="4" id="KW-1185">Reference proteome</keyword>
<dbReference type="PRINTS" id="PR01438">
    <property type="entry name" value="UNVRSLSTRESS"/>
</dbReference>
<dbReference type="EMBL" id="AZCX01000011">
    <property type="protein sequence ID" value="KRK47148.1"/>
    <property type="molecule type" value="Genomic_DNA"/>
</dbReference>
<dbReference type="CDD" id="cd00293">
    <property type="entry name" value="USP-like"/>
    <property type="match status" value="1"/>
</dbReference>
<dbReference type="PANTHER" id="PTHR46268:SF6">
    <property type="entry name" value="UNIVERSAL STRESS PROTEIN UP12"/>
    <property type="match status" value="1"/>
</dbReference>
<dbReference type="InterPro" id="IPR006015">
    <property type="entry name" value="Universal_stress_UspA"/>
</dbReference>
<dbReference type="STRING" id="1302272.FC96_GL000608"/>
<evidence type="ECO:0000256" key="1">
    <source>
        <dbReference type="ARBA" id="ARBA00008791"/>
    </source>
</evidence>
<dbReference type="SUPFAM" id="SSF52402">
    <property type="entry name" value="Adenine nucleotide alpha hydrolases-like"/>
    <property type="match status" value="1"/>
</dbReference>
<dbReference type="Proteomes" id="UP000050911">
    <property type="component" value="Unassembled WGS sequence"/>
</dbReference>
<gene>
    <name evidence="3" type="ORF">FC96_GL000608</name>
</gene>
<comment type="similarity">
    <text evidence="1">Belongs to the universal stress protein A family.</text>
</comment>
<name>A0A0R1HKW8_9LACO</name>
<accession>A0A0R1HKW8</accession>
<evidence type="ECO:0000259" key="2">
    <source>
        <dbReference type="Pfam" id="PF00582"/>
    </source>
</evidence>
<proteinExistence type="inferred from homology"/>
<evidence type="ECO:0000313" key="3">
    <source>
        <dbReference type="EMBL" id="KRK47148.1"/>
    </source>
</evidence>
<dbReference type="Pfam" id="PF00582">
    <property type="entry name" value="Usp"/>
    <property type="match status" value="1"/>
</dbReference>
<dbReference type="InterPro" id="IPR006016">
    <property type="entry name" value="UspA"/>
</dbReference>
<dbReference type="Gene3D" id="3.40.50.620">
    <property type="entry name" value="HUPs"/>
    <property type="match status" value="1"/>
</dbReference>
<dbReference type="InterPro" id="IPR014729">
    <property type="entry name" value="Rossmann-like_a/b/a_fold"/>
</dbReference>
<evidence type="ECO:0000313" key="4">
    <source>
        <dbReference type="Proteomes" id="UP000050911"/>
    </source>
</evidence>
<sequence>MYEHIAVPLDGSHNSKLALSEALKLVKTFQSKLTLLTVIDDKRLIYNVTGIQGAGGYYEELTQKASQILAEGQKIAEDQGVKAETEVRHGNPKQVIAQDFPGDNQVSLIVMGKSGTDAVDRLLVGSTTAAVVRNATANVLVIAEPTPDQV</sequence>
<dbReference type="OrthoDB" id="9777884at2"/>
<comment type="caution">
    <text evidence="3">The sequence shown here is derived from an EMBL/GenBank/DDBJ whole genome shotgun (WGS) entry which is preliminary data.</text>
</comment>
<protein>
    <recommendedName>
        <fullName evidence="2">UspA domain-containing protein</fullName>
    </recommendedName>
</protein>
<dbReference type="PANTHER" id="PTHR46268">
    <property type="entry name" value="STRESS RESPONSE PROTEIN NHAX"/>
    <property type="match status" value="1"/>
</dbReference>
<dbReference type="AlphaFoldDB" id="A0A0R1HKW8"/>